<evidence type="ECO:0000256" key="3">
    <source>
        <dbReference type="ARBA" id="ARBA00022737"/>
    </source>
</evidence>
<evidence type="ECO:0000256" key="9">
    <source>
        <dbReference type="SAM" id="MobiDB-lite"/>
    </source>
</evidence>
<evidence type="ECO:0000256" key="1">
    <source>
        <dbReference type="ARBA" id="ARBA00004479"/>
    </source>
</evidence>
<feature type="domain" description="Ig-like" evidence="11">
    <location>
        <begin position="120"/>
        <end position="204"/>
    </location>
</feature>
<gene>
    <name evidence="12" type="ORF">SPARVUS_LOCUS232827</name>
</gene>
<dbReference type="InterPro" id="IPR013162">
    <property type="entry name" value="CD80_C2-set"/>
</dbReference>
<dbReference type="InterPro" id="IPR003599">
    <property type="entry name" value="Ig_sub"/>
</dbReference>
<dbReference type="Proteomes" id="UP001162483">
    <property type="component" value="Unassembled WGS sequence"/>
</dbReference>
<keyword evidence="4 10" id="KW-1133">Transmembrane helix</keyword>
<keyword evidence="6" id="KW-1015">Disulfide bond</keyword>
<dbReference type="Gene3D" id="2.60.40.10">
    <property type="entry name" value="Immunoglobulins"/>
    <property type="match status" value="4"/>
</dbReference>
<dbReference type="PANTHER" id="PTHR11973">
    <property type="entry name" value="CELL SURFACE GLYCOPROTEIN MUC18-RELATED"/>
    <property type="match status" value="1"/>
</dbReference>
<dbReference type="InterPro" id="IPR051116">
    <property type="entry name" value="Surface_Rcpt/Adhesion_Mol"/>
</dbReference>
<keyword evidence="5 10" id="KW-0472">Membrane</keyword>
<keyword evidence="8" id="KW-0393">Immunoglobulin domain</keyword>
<feature type="domain" description="Ig-like" evidence="11">
    <location>
        <begin position="12"/>
        <end position="116"/>
    </location>
</feature>
<keyword evidence="2 10" id="KW-0812">Transmembrane</keyword>
<dbReference type="PROSITE" id="PS50835">
    <property type="entry name" value="IG_LIKE"/>
    <property type="match status" value="4"/>
</dbReference>
<dbReference type="Pfam" id="PF08205">
    <property type="entry name" value="C2-set_2"/>
    <property type="match status" value="1"/>
</dbReference>
<protein>
    <recommendedName>
        <fullName evidence="11">Ig-like domain-containing protein</fullName>
    </recommendedName>
</protein>
<dbReference type="SUPFAM" id="SSF48726">
    <property type="entry name" value="Immunoglobulin"/>
    <property type="match status" value="4"/>
</dbReference>
<feature type="domain" description="Ig-like" evidence="11">
    <location>
        <begin position="212"/>
        <end position="290"/>
    </location>
</feature>
<dbReference type="EMBL" id="CATNWA010000063">
    <property type="protein sequence ID" value="CAI9532522.1"/>
    <property type="molecule type" value="Genomic_DNA"/>
</dbReference>
<dbReference type="PANTHER" id="PTHR11973:SF18">
    <property type="entry name" value="CELL SURFACE GLYCOPROTEIN MUC18"/>
    <property type="match status" value="1"/>
</dbReference>
<evidence type="ECO:0000313" key="13">
    <source>
        <dbReference type="Proteomes" id="UP001162483"/>
    </source>
</evidence>
<reference evidence="12" key="1">
    <citation type="submission" date="2023-05" db="EMBL/GenBank/DDBJ databases">
        <authorList>
            <person name="Stuckert A."/>
        </authorList>
    </citation>
    <scope>NUCLEOTIDE SEQUENCE</scope>
</reference>
<dbReference type="Pfam" id="PF13895">
    <property type="entry name" value="Ig_2"/>
    <property type="match status" value="1"/>
</dbReference>
<evidence type="ECO:0000256" key="6">
    <source>
        <dbReference type="ARBA" id="ARBA00023157"/>
    </source>
</evidence>
<name>A0ABN9AAM8_9NEOB</name>
<dbReference type="InterPro" id="IPR007110">
    <property type="entry name" value="Ig-like_dom"/>
</dbReference>
<dbReference type="InterPro" id="IPR013098">
    <property type="entry name" value="Ig_I-set"/>
</dbReference>
<keyword evidence="13" id="KW-1185">Reference proteome</keyword>
<comment type="caution">
    <text evidence="12">The sequence shown here is derived from an EMBL/GenBank/DDBJ whole genome shotgun (WGS) entry which is preliminary data.</text>
</comment>
<evidence type="ECO:0000256" key="5">
    <source>
        <dbReference type="ARBA" id="ARBA00023136"/>
    </source>
</evidence>
<evidence type="ECO:0000256" key="4">
    <source>
        <dbReference type="ARBA" id="ARBA00022989"/>
    </source>
</evidence>
<evidence type="ECO:0000256" key="2">
    <source>
        <dbReference type="ARBA" id="ARBA00022692"/>
    </source>
</evidence>
<proteinExistence type="predicted"/>
<accession>A0ABN9AAM8</accession>
<dbReference type="InterPro" id="IPR013783">
    <property type="entry name" value="Ig-like_fold"/>
</dbReference>
<feature type="region of interest" description="Disordered" evidence="9">
    <location>
        <begin position="456"/>
        <end position="482"/>
    </location>
</feature>
<dbReference type="SMART" id="SM00409">
    <property type="entry name" value="IG"/>
    <property type="match status" value="4"/>
</dbReference>
<keyword evidence="7" id="KW-0325">Glycoprotein</keyword>
<dbReference type="Pfam" id="PF07679">
    <property type="entry name" value="I-set"/>
    <property type="match status" value="1"/>
</dbReference>
<keyword evidence="3" id="KW-0677">Repeat</keyword>
<sequence>MQLHVYKSPSEPELKMEQNGIPVSNEAVQIGTCESQNGFPAPVIKWYKNNSPLRDGKDGVEIRTQVSTGSTGLISVRSILLVPVKQSDASAFFYCDVSYSLPMGEHMLESERKNITVHYPTTSIKVYFRSPSEMIKEGDIVDLNCEGNGNPQPSYTLKKKHNDTILEEDSPYSWKVSREDSGVYVCTSLDVESLDVVELEEETTLYVYFLDPPVLSLESPVTVDLQSKLMVSCQVNASNQTAIHWKQDGKTIANGPVLNLDFVDYSATGLYTCVADLPNIPGLTTSKDISITVQGSPQASVTSPVIEVQDGETVTTNCTVSGYPRPQIIWYINDTEITSQAVIYNIKDYEVTSELTLMIHKDFLNQSLKCMAFNQFNNSTAYIQLLEKPIVTRAPEPESRIQKSYGIVIVIVIICILILAFLGAVLYFLYKKGHIPCGRSGKKEITDPGAKDKIIVEMKPDSPAEESVLLTGSQEKKPTDQV</sequence>
<evidence type="ECO:0000256" key="10">
    <source>
        <dbReference type="SAM" id="Phobius"/>
    </source>
</evidence>
<evidence type="ECO:0000256" key="7">
    <source>
        <dbReference type="ARBA" id="ARBA00023180"/>
    </source>
</evidence>
<comment type="subcellular location">
    <subcellularLocation>
        <location evidence="1">Membrane</location>
        <topology evidence="1">Single-pass type I membrane protein</topology>
    </subcellularLocation>
</comment>
<evidence type="ECO:0000313" key="12">
    <source>
        <dbReference type="EMBL" id="CAI9532522.1"/>
    </source>
</evidence>
<feature type="transmembrane region" description="Helical" evidence="10">
    <location>
        <begin position="405"/>
        <end position="430"/>
    </location>
</feature>
<evidence type="ECO:0000256" key="8">
    <source>
        <dbReference type="ARBA" id="ARBA00023319"/>
    </source>
</evidence>
<dbReference type="InterPro" id="IPR036179">
    <property type="entry name" value="Ig-like_dom_sf"/>
</dbReference>
<dbReference type="CDD" id="cd00096">
    <property type="entry name" value="Ig"/>
    <property type="match status" value="1"/>
</dbReference>
<organism evidence="12 13">
    <name type="scientific">Staurois parvus</name>
    <dbReference type="NCBI Taxonomy" id="386267"/>
    <lineage>
        <taxon>Eukaryota</taxon>
        <taxon>Metazoa</taxon>
        <taxon>Chordata</taxon>
        <taxon>Craniata</taxon>
        <taxon>Vertebrata</taxon>
        <taxon>Euteleostomi</taxon>
        <taxon>Amphibia</taxon>
        <taxon>Batrachia</taxon>
        <taxon>Anura</taxon>
        <taxon>Neobatrachia</taxon>
        <taxon>Ranoidea</taxon>
        <taxon>Ranidae</taxon>
        <taxon>Staurois</taxon>
    </lineage>
</organism>
<feature type="domain" description="Ig-like" evidence="11">
    <location>
        <begin position="297"/>
        <end position="384"/>
    </location>
</feature>
<feature type="non-terminal residue" evidence="12">
    <location>
        <position position="482"/>
    </location>
</feature>
<evidence type="ECO:0000259" key="11">
    <source>
        <dbReference type="PROSITE" id="PS50835"/>
    </source>
</evidence>